<evidence type="ECO:0000313" key="4">
    <source>
        <dbReference type="Proteomes" id="UP000887127"/>
    </source>
</evidence>
<dbReference type="SUPFAM" id="SSF47413">
    <property type="entry name" value="lambda repressor-like DNA-binding domains"/>
    <property type="match status" value="1"/>
</dbReference>
<dbReference type="PANTHER" id="PTHR46558">
    <property type="entry name" value="TRACRIPTIONAL REGULATORY PROTEIN-RELATED-RELATED"/>
    <property type="match status" value="1"/>
</dbReference>
<dbReference type="CDD" id="cd00093">
    <property type="entry name" value="HTH_XRE"/>
    <property type="match status" value="1"/>
</dbReference>
<dbReference type="PANTHER" id="PTHR46558:SF11">
    <property type="entry name" value="HTH-TYPE TRANSCRIPTIONAL REGULATOR XRE"/>
    <property type="match status" value="1"/>
</dbReference>
<evidence type="ECO:0000259" key="2">
    <source>
        <dbReference type="PROSITE" id="PS50943"/>
    </source>
</evidence>
<evidence type="ECO:0000256" key="1">
    <source>
        <dbReference type="ARBA" id="ARBA00023125"/>
    </source>
</evidence>
<dbReference type="Gene3D" id="1.10.260.40">
    <property type="entry name" value="lambda repressor-like DNA-binding domains"/>
    <property type="match status" value="1"/>
</dbReference>
<feature type="domain" description="HTH cro/C1-type" evidence="2">
    <location>
        <begin position="9"/>
        <end position="63"/>
    </location>
</feature>
<accession>A0AAV3W9U9</accession>
<dbReference type="GO" id="GO:0003677">
    <property type="term" value="F:DNA binding"/>
    <property type="evidence" value="ECO:0007669"/>
    <property type="project" value="UniProtKB-KW"/>
</dbReference>
<organism evidence="3 4">
    <name type="scientific">Marinilactibacillus psychrotolerans</name>
    <dbReference type="NCBI Taxonomy" id="191770"/>
    <lineage>
        <taxon>Bacteria</taxon>
        <taxon>Bacillati</taxon>
        <taxon>Bacillota</taxon>
        <taxon>Bacilli</taxon>
        <taxon>Lactobacillales</taxon>
        <taxon>Carnobacteriaceae</taxon>
        <taxon>Marinilactibacillus</taxon>
    </lineage>
</organism>
<dbReference type="SMART" id="SM00530">
    <property type="entry name" value="HTH_XRE"/>
    <property type="match status" value="1"/>
</dbReference>
<comment type="caution">
    <text evidence="3">The sequence shown here is derived from an EMBL/GenBank/DDBJ whole genome shotgun (WGS) entry which is preliminary data.</text>
</comment>
<dbReference type="PROSITE" id="PS50943">
    <property type="entry name" value="HTH_CROC1"/>
    <property type="match status" value="1"/>
</dbReference>
<gene>
    <name evidence="3" type="primary">xre_5</name>
    <name evidence="3" type="ORF">M132T_18940</name>
</gene>
<dbReference type="Proteomes" id="UP000887127">
    <property type="component" value="Unassembled WGS sequence"/>
</dbReference>
<proteinExistence type="predicted"/>
<dbReference type="AlphaFoldDB" id="A0AAV3W9U9"/>
<protein>
    <submittedName>
        <fullName evidence="3">XRE family transcriptional regulator</fullName>
    </submittedName>
</protein>
<dbReference type="Pfam" id="PF01381">
    <property type="entry name" value="HTH_3"/>
    <property type="match status" value="1"/>
</dbReference>
<dbReference type="RefSeq" id="WP_091762410.1">
    <property type="nucleotide sequence ID" value="NZ_BJVX01000012.1"/>
</dbReference>
<sequence length="374" mass="42882">MKVSLGKVLSSKRKAKRITQQELADFVGVSKTSVSKWENGQTYPDITLLPLLAAYFDVSIDALLNYEPELSKEEIQHIYLSIQKSFDTQSAEEVWEQLNSFIHRYYSCYPFILQMGMLLLNHYDLLPGENTQEKADKYVGEALKLFIHIRVNTQDIKLINEATKMEAYCLLVLKRPDEVLDILGQYVPTHLPADDLIVGAFHLKGDPVKAEATSQSGIFQNLFILISSMTNYLQLLLKDPVKLDTTYQRELMIIETFNIDALNPAIALNFCLSAASVHALIGNKELLFNDLNRSLAILQKNKDSLLFKPDDYFDRVQDWLDQQALGNQPPRNAHQVVESINSFILTHPSLDIYREEEEMKQIINQLTEIRERRS</sequence>
<keyword evidence="1" id="KW-0238">DNA-binding</keyword>
<dbReference type="GeneID" id="96911692"/>
<dbReference type="EMBL" id="BKBI01000013">
    <property type="protein sequence ID" value="GEQ36386.1"/>
    <property type="molecule type" value="Genomic_DNA"/>
</dbReference>
<dbReference type="InterPro" id="IPR001387">
    <property type="entry name" value="Cro/C1-type_HTH"/>
</dbReference>
<evidence type="ECO:0000313" key="3">
    <source>
        <dbReference type="EMBL" id="GEQ36386.1"/>
    </source>
</evidence>
<dbReference type="InterPro" id="IPR010982">
    <property type="entry name" value="Lambda_DNA-bd_dom_sf"/>
</dbReference>
<reference evidence="3" key="1">
    <citation type="submission" date="2019-08" db="EMBL/GenBank/DDBJ databases">
        <title>Marinilactibacillus psychrotolerans M13-2T whole genome sequencing project.</title>
        <authorList>
            <person name="Ishikawa M."/>
            <person name="Suzuki T."/>
            <person name="Matsutani M."/>
        </authorList>
    </citation>
    <scope>NUCLEOTIDE SEQUENCE</scope>
    <source>
        <strain evidence="3">M13-2T</strain>
    </source>
</reference>
<name>A0AAV3W9U9_9LACT</name>